<sequence length="109" mass="12134">MYVQWLIKLNILRVFEPMRIANQIAGQSQIRQAANLMLKAKRPVILAGNRPRLACDAIRELADRWGCAIVMSYGAKGMLADPHPYLLGGLGEGGNPLASDYKIFFIYSL</sequence>
<keyword evidence="3" id="KW-1185">Reference proteome</keyword>
<evidence type="ECO:0000259" key="1">
    <source>
        <dbReference type="Pfam" id="PF00205"/>
    </source>
</evidence>
<dbReference type="STRING" id="44252.DJ90_1548"/>
<organism evidence="2 3">
    <name type="scientific">Paenibacillus macerans</name>
    <name type="common">Bacillus macerans</name>
    <dbReference type="NCBI Taxonomy" id="44252"/>
    <lineage>
        <taxon>Bacteria</taxon>
        <taxon>Bacillati</taxon>
        <taxon>Bacillota</taxon>
        <taxon>Bacilli</taxon>
        <taxon>Bacillales</taxon>
        <taxon>Paenibacillaceae</taxon>
        <taxon>Paenibacillus</taxon>
    </lineage>
</organism>
<dbReference type="Proteomes" id="UP000029278">
    <property type="component" value="Unassembled WGS sequence"/>
</dbReference>
<dbReference type="InterPro" id="IPR029035">
    <property type="entry name" value="DHS-like_NAD/FAD-binding_dom"/>
</dbReference>
<gene>
    <name evidence="2" type="ORF">DJ90_1548</name>
</gene>
<dbReference type="InterPro" id="IPR012000">
    <property type="entry name" value="Thiamin_PyroP_enz_cen_dom"/>
</dbReference>
<feature type="domain" description="Thiamine pyrophosphate enzyme central" evidence="1">
    <location>
        <begin position="30"/>
        <end position="99"/>
    </location>
</feature>
<accession>A0A090ZAR2</accession>
<dbReference type="SUPFAM" id="SSF52467">
    <property type="entry name" value="DHS-like NAD/FAD-binding domain"/>
    <property type="match status" value="1"/>
</dbReference>
<evidence type="ECO:0000313" key="3">
    <source>
        <dbReference type="Proteomes" id="UP000029278"/>
    </source>
</evidence>
<comment type="caution">
    <text evidence="2">The sequence shown here is derived from an EMBL/GenBank/DDBJ whole genome shotgun (WGS) entry which is preliminary data.</text>
</comment>
<dbReference type="GO" id="GO:0000287">
    <property type="term" value="F:magnesium ion binding"/>
    <property type="evidence" value="ECO:0007669"/>
    <property type="project" value="InterPro"/>
</dbReference>
<dbReference type="AlphaFoldDB" id="A0A090ZAR2"/>
<dbReference type="HOGENOM" id="CLU_2181261_0_0_9"/>
<name>A0A090ZAR2_PAEMA</name>
<dbReference type="GO" id="GO:0030976">
    <property type="term" value="F:thiamine pyrophosphate binding"/>
    <property type="evidence" value="ECO:0007669"/>
    <property type="project" value="InterPro"/>
</dbReference>
<protein>
    <submittedName>
        <fullName evidence="2">Thiamine pyrophosphate enzyme, central domain protein</fullName>
    </submittedName>
</protein>
<dbReference type="Gene3D" id="3.40.50.1220">
    <property type="entry name" value="TPP-binding domain"/>
    <property type="match status" value="1"/>
</dbReference>
<dbReference type="Pfam" id="PF00205">
    <property type="entry name" value="TPP_enzyme_M"/>
    <property type="match status" value="1"/>
</dbReference>
<reference evidence="2 3" key="1">
    <citation type="submission" date="2014-04" db="EMBL/GenBank/DDBJ databases">
        <authorList>
            <person name="Bishop-Lilly K.A."/>
            <person name="Broomall S.M."/>
            <person name="Chain P.S."/>
            <person name="Chertkov O."/>
            <person name="Coyne S.R."/>
            <person name="Daligault H.E."/>
            <person name="Davenport K.W."/>
            <person name="Erkkila T."/>
            <person name="Frey K.G."/>
            <person name="Gibbons H.S."/>
            <person name="Gu W."/>
            <person name="Jaissle J."/>
            <person name="Johnson S.L."/>
            <person name="Koroleva G.I."/>
            <person name="Ladner J.T."/>
            <person name="Lo C.-C."/>
            <person name="Minogue T.D."/>
            <person name="Munk C."/>
            <person name="Palacios G.F."/>
            <person name="Redden C.L."/>
            <person name="Rosenzweig C.N."/>
            <person name="Scholz M.B."/>
            <person name="Teshima H."/>
            <person name="Xu Y."/>
        </authorList>
    </citation>
    <scope>NUCLEOTIDE SEQUENCE [LARGE SCALE GENOMIC DNA]</scope>
    <source>
        <strain evidence="2 3">8244</strain>
    </source>
</reference>
<evidence type="ECO:0000313" key="2">
    <source>
        <dbReference type="EMBL" id="KFN08369.1"/>
    </source>
</evidence>
<dbReference type="EMBL" id="JMQA01000029">
    <property type="protein sequence ID" value="KFN08369.1"/>
    <property type="molecule type" value="Genomic_DNA"/>
</dbReference>
<proteinExistence type="predicted"/>